<accession>A0A3L7E191</accession>
<dbReference type="EMBL" id="QRAN01000006">
    <property type="protein sequence ID" value="RLQ22510.1"/>
    <property type="molecule type" value="Genomic_DNA"/>
</dbReference>
<reference evidence="1 2" key="1">
    <citation type="submission" date="2018-07" db="EMBL/GenBank/DDBJ databases">
        <title>Halioglobus sp. genome submission.</title>
        <authorList>
            <person name="Ye M.-Q."/>
            <person name="Du Z.-J."/>
        </authorList>
    </citation>
    <scope>NUCLEOTIDE SEQUENCE [LARGE SCALE GENOMIC DNA]</scope>
    <source>
        <strain evidence="1 2">U0301</strain>
    </source>
</reference>
<gene>
    <name evidence="1" type="ORF">DWB85_07790</name>
</gene>
<sequence length="404" mass="43235">MAGILDGIKVIEVASMAAGPNATVILADLGAEVIKVEPLSGDPWRYGHLTPGLPPSDIPWTTFIQNRSKKSVALNLRKPEAQAVLNKLVADADVFLTNSPRPVQQALNHSYEDIKAINPKIVFASINGFGLDGPDKDDPGFDATAWYARTGVAEELRPRDGAPVAQPVGLGDLGTASTLAGAVMGALFHRERTGKGSEVSTSLMNNGLWANSCMMQAALVGVPAMPKFHLEEWPNPIAGGRYRTADGRYIMVVEINPNNAGTLLEAFGGDRLKNDERFSTPQLRLKNHRELFGEIQEYVAANDLATVKARLKSSGVNFSVVQTTEECTRDVHMIANGCFPEVEGAEGIRTVDSPMQIQSEGTQKIKPRKPPAVGEHTLTELAALGYSEEDIKAMAEAGAVGLSG</sequence>
<proteinExistence type="predicted"/>
<keyword evidence="2" id="KW-1185">Reference proteome</keyword>
<dbReference type="Pfam" id="PF02515">
    <property type="entry name" value="CoA_transf_3"/>
    <property type="match status" value="1"/>
</dbReference>
<protein>
    <submittedName>
        <fullName evidence="1">CoA transferase</fullName>
    </submittedName>
</protein>
<evidence type="ECO:0000313" key="2">
    <source>
        <dbReference type="Proteomes" id="UP000265509"/>
    </source>
</evidence>
<dbReference type="SUPFAM" id="SSF89796">
    <property type="entry name" value="CoA-transferase family III (CaiB/BaiF)"/>
    <property type="match status" value="1"/>
</dbReference>
<name>A0A3L7E191_9GAMM</name>
<dbReference type="PANTHER" id="PTHR48228:SF2">
    <property type="entry name" value="E-CINNAMOYL-COA:R-PHENYLLACTATE COA TRANSFERASE LARGE SUBUNIT"/>
    <property type="match status" value="1"/>
</dbReference>
<organism evidence="1 2">
    <name type="scientific">Seongchinamella sediminis</name>
    <dbReference type="NCBI Taxonomy" id="2283635"/>
    <lineage>
        <taxon>Bacteria</taxon>
        <taxon>Pseudomonadati</taxon>
        <taxon>Pseudomonadota</taxon>
        <taxon>Gammaproteobacteria</taxon>
        <taxon>Cellvibrionales</taxon>
        <taxon>Halieaceae</taxon>
        <taxon>Seongchinamella</taxon>
    </lineage>
</organism>
<dbReference type="Gene3D" id="3.40.50.10540">
    <property type="entry name" value="Crotonobetainyl-coa:carnitine coa-transferase, domain 1"/>
    <property type="match status" value="1"/>
</dbReference>
<dbReference type="OrthoDB" id="9058532at2"/>
<dbReference type="InterPro" id="IPR050509">
    <property type="entry name" value="CoA-transferase_III"/>
</dbReference>
<keyword evidence="1" id="KW-0808">Transferase</keyword>
<dbReference type="Proteomes" id="UP000265509">
    <property type="component" value="Unassembled WGS sequence"/>
</dbReference>
<comment type="caution">
    <text evidence="1">The sequence shown here is derived from an EMBL/GenBank/DDBJ whole genome shotgun (WGS) entry which is preliminary data.</text>
</comment>
<dbReference type="PANTHER" id="PTHR48228">
    <property type="entry name" value="SUCCINYL-COA--D-CITRAMALATE COA-TRANSFERASE"/>
    <property type="match status" value="1"/>
</dbReference>
<dbReference type="AlphaFoldDB" id="A0A3L7E191"/>
<dbReference type="GO" id="GO:0016740">
    <property type="term" value="F:transferase activity"/>
    <property type="evidence" value="ECO:0007669"/>
    <property type="project" value="UniProtKB-KW"/>
</dbReference>
<dbReference type="RefSeq" id="WP_117953651.1">
    <property type="nucleotide sequence ID" value="NZ_QRAN01000006.1"/>
</dbReference>
<dbReference type="InterPro" id="IPR003673">
    <property type="entry name" value="CoA-Trfase_fam_III"/>
</dbReference>
<evidence type="ECO:0000313" key="1">
    <source>
        <dbReference type="EMBL" id="RLQ22510.1"/>
    </source>
</evidence>
<dbReference type="InterPro" id="IPR044855">
    <property type="entry name" value="CoA-Trfase_III_dom3_sf"/>
</dbReference>
<dbReference type="InterPro" id="IPR023606">
    <property type="entry name" value="CoA-Trfase_III_dom_1_sf"/>
</dbReference>
<dbReference type="Gene3D" id="3.30.1540.10">
    <property type="entry name" value="formyl-coa transferase, domain 3"/>
    <property type="match status" value="1"/>
</dbReference>